<dbReference type="InterPro" id="IPR006515">
    <property type="entry name" value="PABP_1234"/>
</dbReference>
<proteinExistence type="inferred from homology"/>
<dbReference type="Pfam" id="PF00076">
    <property type="entry name" value="RRM_1"/>
    <property type="match status" value="4"/>
</dbReference>
<dbReference type="CDD" id="cd12380">
    <property type="entry name" value="RRM3_I_PABPs"/>
    <property type="match status" value="1"/>
</dbReference>
<evidence type="ECO:0000259" key="9">
    <source>
        <dbReference type="PROSITE" id="PS51309"/>
    </source>
</evidence>
<dbReference type="InterPro" id="IPR000504">
    <property type="entry name" value="RRM_dom"/>
</dbReference>
<dbReference type="Gene3D" id="3.30.70.330">
    <property type="match status" value="4"/>
</dbReference>
<dbReference type="InterPro" id="IPR034364">
    <property type="entry name" value="PABP_RRM1"/>
</dbReference>
<dbReference type="SUPFAM" id="SSF63570">
    <property type="entry name" value="PABC (PABP) domain"/>
    <property type="match status" value="1"/>
</dbReference>
<dbReference type="EMBL" id="KK590009">
    <property type="protein sequence ID" value="KFV99465.1"/>
    <property type="molecule type" value="Genomic_DNA"/>
</dbReference>
<evidence type="ECO:0000313" key="10">
    <source>
        <dbReference type="EMBL" id="KFV99465.1"/>
    </source>
</evidence>
<dbReference type="FunFam" id="1.10.1900.10:FF:000001">
    <property type="entry name" value="Polyadenylate-binding protein"/>
    <property type="match status" value="1"/>
</dbReference>
<dbReference type="Gene3D" id="1.10.1900.10">
    <property type="entry name" value="c-terminal domain of poly(a) binding protein"/>
    <property type="match status" value="1"/>
</dbReference>
<organism evidence="10 11">
    <name type="scientific">Fulmarus glacialis</name>
    <name type="common">Northern fulmar</name>
    <dbReference type="NCBI Taxonomy" id="30455"/>
    <lineage>
        <taxon>Eukaryota</taxon>
        <taxon>Metazoa</taxon>
        <taxon>Chordata</taxon>
        <taxon>Craniata</taxon>
        <taxon>Vertebrata</taxon>
        <taxon>Euteleostomi</taxon>
        <taxon>Archelosauria</taxon>
        <taxon>Archosauria</taxon>
        <taxon>Dinosauria</taxon>
        <taxon>Saurischia</taxon>
        <taxon>Theropoda</taxon>
        <taxon>Coelurosauria</taxon>
        <taxon>Aves</taxon>
        <taxon>Neognathae</taxon>
        <taxon>Neoaves</taxon>
        <taxon>Aequornithes</taxon>
        <taxon>Procellariiformes</taxon>
        <taxon>Procellariidae</taxon>
        <taxon>Fulmarus</taxon>
    </lineage>
</organism>
<dbReference type="CDD" id="cd12381">
    <property type="entry name" value="RRM4_I_PABPs"/>
    <property type="match status" value="1"/>
</dbReference>
<dbReference type="InterPro" id="IPR035979">
    <property type="entry name" value="RBD_domain_sf"/>
</dbReference>
<feature type="domain" description="RRM" evidence="8">
    <location>
        <begin position="11"/>
        <end position="89"/>
    </location>
</feature>
<dbReference type="SMART" id="SM00517">
    <property type="entry name" value="PolyA"/>
    <property type="match status" value="1"/>
</dbReference>
<comment type="similarity">
    <text evidence="2 7">Belongs to the polyadenylate-binding protein type-1 family.</text>
</comment>
<keyword evidence="3 7" id="KW-0963">Cytoplasm</keyword>
<dbReference type="GO" id="GO:0005737">
    <property type="term" value="C:cytoplasm"/>
    <property type="evidence" value="ECO:0007669"/>
    <property type="project" value="UniProtKB-SubCell"/>
</dbReference>
<dbReference type="FunFam" id="3.30.70.330:FF:000042">
    <property type="entry name" value="Polyadenylate-binding protein"/>
    <property type="match status" value="1"/>
</dbReference>
<evidence type="ECO:0000256" key="7">
    <source>
        <dbReference type="RuleBase" id="RU362004"/>
    </source>
</evidence>
<evidence type="ECO:0000256" key="4">
    <source>
        <dbReference type="ARBA" id="ARBA00022737"/>
    </source>
</evidence>
<evidence type="ECO:0000259" key="8">
    <source>
        <dbReference type="PROSITE" id="PS50102"/>
    </source>
</evidence>
<dbReference type="SMART" id="SM00361">
    <property type="entry name" value="RRM_1"/>
    <property type="match status" value="3"/>
</dbReference>
<dbReference type="Proteomes" id="UP000053806">
    <property type="component" value="Unassembled WGS sequence"/>
</dbReference>
<dbReference type="PROSITE" id="PS51309">
    <property type="entry name" value="PABC"/>
    <property type="match status" value="1"/>
</dbReference>
<evidence type="ECO:0000256" key="5">
    <source>
        <dbReference type="ARBA" id="ARBA00022884"/>
    </source>
</evidence>
<gene>
    <name evidence="10" type="ORF">N327_01068</name>
</gene>
<comment type="function">
    <text evidence="7">Binds the poly(A) tail of mRNA.</text>
</comment>
<reference evidence="10 11" key="1">
    <citation type="submission" date="2014-04" db="EMBL/GenBank/DDBJ databases">
        <title>Genome evolution of avian class.</title>
        <authorList>
            <person name="Zhang G."/>
            <person name="Li C."/>
        </authorList>
    </citation>
    <scope>NUCLEOTIDE SEQUENCE [LARGE SCALE GENOMIC DNA]</scope>
    <source>
        <strain evidence="10">BGI_N327</strain>
    </source>
</reference>
<evidence type="ECO:0000256" key="3">
    <source>
        <dbReference type="ARBA" id="ARBA00022490"/>
    </source>
</evidence>
<feature type="domain" description="PABC" evidence="9">
    <location>
        <begin position="552"/>
        <end position="629"/>
    </location>
</feature>
<protein>
    <recommendedName>
        <fullName evidence="7">Polyadenylate-binding protein</fullName>
        <shortName evidence="7">PABP</shortName>
    </recommendedName>
</protein>
<feature type="non-terminal residue" evidence="10">
    <location>
        <position position="635"/>
    </location>
</feature>
<dbReference type="CDD" id="cd12378">
    <property type="entry name" value="RRM1_I_PABPs"/>
    <property type="match status" value="1"/>
</dbReference>
<dbReference type="PANTHER" id="PTHR24012">
    <property type="entry name" value="RNA BINDING PROTEIN"/>
    <property type="match status" value="1"/>
</dbReference>
<dbReference type="PROSITE" id="PS50102">
    <property type="entry name" value="RRM"/>
    <property type="match status" value="4"/>
</dbReference>
<dbReference type="GO" id="GO:0003723">
    <property type="term" value="F:RNA binding"/>
    <property type="evidence" value="ECO:0007669"/>
    <property type="project" value="UniProtKB-UniRule"/>
</dbReference>
<dbReference type="InterPro" id="IPR003954">
    <property type="entry name" value="RRM_euk-type"/>
</dbReference>
<dbReference type="SUPFAM" id="SSF54928">
    <property type="entry name" value="RNA-binding domain, RBD"/>
    <property type="match status" value="2"/>
</dbReference>
<dbReference type="InterPro" id="IPR012677">
    <property type="entry name" value="Nucleotide-bd_a/b_plait_sf"/>
</dbReference>
<feature type="domain" description="RRM" evidence="8">
    <location>
        <begin position="191"/>
        <end position="284"/>
    </location>
</feature>
<dbReference type="Pfam" id="PF00658">
    <property type="entry name" value="MLLE"/>
    <property type="match status" value="1"/>
</dbReference>
<evidence type="ECO:0000256" key="1">
    <source>
        <dbReference type="ARBA" id="ARBA00004496"/>
    </source>
</evidence>
<evidence type="ECO:0000256" key="6">
    <source>
        <dbReference type="PROSITE-ProRule" id="PRU00176"/>
    </source>
</evidence>
<dbReference type="AlphaFoldDB" id="A0A093KPF1"/>
<dbReference type="InterPro" id="IPR036053">
    <property type="entry name" value="PABP-dom"/>
</dbReference>
<evidence type="ECO:0000256" key="2">
    <source>
        <dbReference type="ARBA" id="ARBA00008557"/>
    </source>
</evidence>
<evidence type="ECO:0000313" key="11">
    <source>
        <dbReference type="Proteomes" id="UP000053806"/>
    </source>
</evidence>
<dbReference type="NCBIfam" id="TIGR01628">
    <property type="entry name" value="PABP-1234"/>
    <property type="match status" value="1"/>
</dbReference>
<keyword evidence="5 6" id="KW-0694">RNA-binding</keyword>
<dbReference type="InterPro" id="IPR002004">
    <property type="entry name" value="PABP_HYD_C"/>
</dbReference>
<accession>A0A093KPF1</accession>
<dbReference type="FunFam" id="3.30.70.330:FF:000003">
    <property type="entry name" value="Polyadenylate-binding protein"/>
    <property type="match status" value="1"/>
</dbReference>
<keyword evidence="11" id="KW-1185">Reference proteome</keyword>
<dbReference type="SMART" id="SM00360">
    <property type="entry name" value="RRM"/>
    <property type="match status" value="4"/>
</dbReference>
<name>A0A093KPF1_FULGA</name>
<dbReference type="InterPro" id="IPR045305">
    <property type="entry name" value="RRM2_I_PABPs"/>
</dbReference>
<comment type="subcellular location">
    <subcellularLocation>
        <location evidence="1 7">Cytoplasm</location>
    </subcellularLocation>
</comment>
<feature type="domain" description="RRM" evidence="8">
    <location>
        <begin position="310"/>
        <end position="386"/>
    </location>
</feature>
<sequence>MNASGPGYPLASLYVGDLHPDVTEAMLYEKFSPAGPIMSIRVCRDVATRRSLGYAYINFQQPADAERALDTMNFEVIKGRPIRIMWSQRDPGLRKSGLGNIFIKNLDDSIDNKALYDTFSAFGNILSCKVVCDENGSRGYGFVHFETHEAATRAIETMNGMLLNDRKVFVGHFKSRKEREAEFGARAMEFTNVYIKNFGDDMDDDRLREIFSKFGKTLSVKVMMDNTGRSKGFGFVNFEKHEEAQKARGSSLPIRYPSLRWQAVADMNGKEINGRMVYVGRAQKRLERQSELKRKFEQIKQERVSRYQGVNLYVKNLDDGIDDERLRKEFSPYGTITSAKVMTEGGHSKGFGFVCFSSPEEATKAVTERNGIIVGPKPLYVALAQRKEERKAILTNQYMQRLATMRALPGPLLGSFQPPPGYFLPPIPQVTTFYSPSPVVPVRPATRWSAQPSRPPPTPILRAAAPPRRLLSNISTMRQASTQVPRVPPQAQRVANIGTQTVSARVPSSPTLPRGAPQYKYSSALRNIQSMGHVPPMVAPQVGEPAVHVQGQEPLTASMLAAAPPQEQKQMIGERLYPLIHTMHPSLAGKITGMLLEIDNSELLLLLESPDSLRSKIEEAVAVLQAHQATETSHK</sequence>
<keyword evidence="4" id="KW-0677">Repeat</keyword>
<dbReference type="FunFam" id="3.30.70.330:FF:000021">
    <property type="entry name" value="Polyadenylate-binding protein"/>
    <property type="match status" value="1"/>
</dbReference>
<dbReference type="CDD" id="cd12379">
    <property type="entry name" value="RRM2_I_PABPs"/>
    <property type="match status" value="1"/>
</dbReference>
<feature type="domain" description="RRM" evidence="8">
    <location>
        <begin position="99"/>
        <end position="175"/>
    </location>
</feature>